<dbReference type="PRINTS" id="PR00237">
    <property type="entry name" value="GPCRRHODOPSN"/>
</dbReference>
<dbReference type="SUPFAM" id="SSF81321">
    <property type="entry name" value="Family A G protein-coupled receptor-like"/>
    <property type="match status" value="1"/>
</dbReference>
<dbReference type="Proteomes" id="UP001159428">
    <property type="component" value="Unassembled WGS sequence"/>
</dbReference>
<dbReference type="AlphaFoldDB" id="A0AAU9WC37"/>
<evidence type="ECO:0000256" key="3">
    <source>
        <dbReference type="ARBA" id="ARBA00022989"/>
    </source>
</evidence>
<accession>A0AAU9WC37</accession>
<evidence type="ECO:0000256" key="7">
    <source>
        <dbReference type="ARBA" id="ARBA00023224"/>
    </source>
</evidence>
<feature type="transmembrane region" description="Helical" evidence="8">
    <location>
        <begin position="66"/>
        <end position="90"/>
    </location>
</feature>
<evidence type="ECO:0000256" key="4">
    <source>
        <dbReference type="ARBA" id="ARBA00023040"/>
    </source>
</evidence>
<proteinExistence type="predicted"/>
<keyword evidence="2 8" id="KW-0812">Transmembrane</keyword>
<dbReference type="PANTHER" id="PTHR45695:SF9">
    <property type="entry name" value="LEUCOKININ RECEPTOR"/>
    <property type="match status" value="1"/>
</dbReference>
<comment type="subcellular location">
    <subcellularLocation>
        <location evidence="1">Membrane</location>
        <topology evidence="1">Multi-pass membrane protein</topology>
    </subcellularLocation>
</comment>
<dbReference type="Pfam" id="PF00001">
    <property type="entry name" value="7tm_1"/>
    <property type="match status" value="1"/>
</dbReference>
<evidence type="ECO:0000256" key="1">
    <source>
        <dbReference type="ARBA" id="ARBA00004141"/>
    </source>
</evidence>
<dbReference type="PANTHER" id="PTHR45695">
    <property type="entry name" value="LEUCOKININ RECEPTOR-RELATED"/>
    <property type="match status" value="1"/>
</dbReference>
<gene>
    <name evidence="10" type="ORF">PMEA_00002550</name>
</gene>
<dbReference type="PROSITE" id="PS50262">
    <property type="entry name" value="G_PROTEIN_RECEP_F1_2"/>
    <property type="match status" value="1"/>
</dbReference>
<evidence type="ECO:0000256" key="5">
    <source>
        <dbReference type="ARBA" id="ARBA00023136"/>
    </source>
</evidence>
<organism evidence="10 11">
    <name type="scientific">Pocillopora meandrina</name>
    <dbReference type="NCBI Taxonomy" id="46732"/>
    <lineage>
        <taxon>Eukaryota</taxon>
        <taxon>Metazoa</taxon>
        <taxon>Cnidaria</taxon>
        <taxon>Anthozoa</taxon>
        <taxon>Hexacorallia</taxon>
        <taxon>Scleractinia</taxon>
        <taxon>Astrocoeniina</taxon>
        <taxon>Pocilloporidae</taxon>
        <taxon>Pocillopora</taxon>
    </lineage>
</organism>
<sequence>MNSSSFQPLNGKPNVSITGSHFIEPGASKVVRLVVFSVTIIASLIGNSLVLKTVLELPRRYKPFTYYLVANLAVAEIISSICLPFTMVYYETYSWNFGQFTCRLIIPLQVMAITVVTSDMAAIAVYRYRVMTFPVKKQVKISIMVAVIGGLWFAALALSLPLAATRILVELPSGHKVCKSNFSTSDQKIYNIVRFVLSYLIPYLVMICSYGAVAVKLRRRQLRRSVDEASEITMTTSASRSNSYADPRAAIYVRPRAASNLNSRSGQTSNVELERDLLRMIYVIILSFVLCYIPYQALLLWEYFAGVDGRYLFPYQRMLRRYFYALTCYPSALHPLCYGTMNRFFAQAFSKIVMCRR</sequence>
<reference evidence="10 11" key="1">
    <citation type="submission" date="2022-05" db="EMBL/GenBank/DDBJ databases">
        <authorList>
            <consortium name="Genoscope - CEA"/>
            <person name="William W."/>
        </authorList>
    </citation>
    <scope>NUCLEOTIDE SEQUENCE [LARGE SCALE GENOMIC DNA]</scope>
</reference>
<evidence type="ECO:0000256" key="6">
    <source>
        <dbReference type="ARBA" id="ARBA00023170"/>
    </source>
</evidence>
<evidence type="ECO:0000313" key="11">
    <source>
        <dbReference type="Proteomes" id="UP001159428"/>
    </source>
</evidence>
<keyword evidence="5 8" id="KW-0472">Membrane</keyword>
<feature type="domain" description="G-protein coupled receptors family 1 profile" evidence="9">
    <location>
        <begin position="46"/>
        <end position="338"/>
    </location>
</feature>
<keyword evidence="4" id="KW-0297">G-protein coupled receptor</keyword>
<dbReference type="EMBL" id="CALNXJ010000011">
    <property type="protein sequence ID" value="CAH3108446.1"/>
    <property type="molecule type" value="Genomic_DNA"/>
</dbReference>
<dbReference type="Gene3D" id="1.20.1070.10">
    <property type="entry name" value="Rhodopsin 7-helix transmembrane proteins"/>
    <property type="match status" value="1"/>
</dbReference>
<evidence type="ECO:0000313" key="10">
    <source>
        <dbReference type="EMBL" id="CAH3108446.1"/>
    </source>
</evidence>
<keyword evidence="7" id="KW-0807">Transducer</keyword>
<keyword evidence="6" id="KW-0675">Receptor</keyword>
<feature type="transmembrane region" description="Helical" evidence="8">
    <location>
        <begin position="30"/>
        <end position="54"/>
    </location>
</feature>
<evidence type="ECO:0000256" key="8">
    <source>
        <dbReference type="SAM" id="Phobius"/>
    </source>
</evidence>
<feature type="transmembrane region" description="Helical" evidence="8">
    <location>
        <begin position="189"/>
        <end position="215"/>
    </location>
</feature>
<feature type="transmembrane region" description="Helical" evidence="8">
    <location>
        <begin position="110"/>
        <end position="129"/>
    </location>
</feature>
<feature type="transmembrane region" description="Helical" evidence="8">
    <location>
        <begin position="280"/>
        <end position="301"/>
    </location>
</feature>
<dbReference type="CDD" id="cd00637">
    <property type="entry name" value="7tm_classA_rhodopsin-like"/>
    <property type="match status" value="1"/>
</dbReference>
<feature type="transmembrane region" description="Helical" evidence="8">
    <location>
        <begin position="321"/>
        <end position="341"/>
    </location>
</feature>
<evidence type="ECO:0000259" key="9">
    <source>
        <dbReference type="PROSITE" id="PS50262"/>
    </source>
</evidence>
<keyword evidence="11" id="KW-1185">Reference proteome</keyword>
<name>A0AAU9WC37_9CNID</name>
<feature type="transmembrane region" description="Helical" evidence="8">
    <location>
        <begin position="141"/>
        <end position="169"/>
    </location>
</feature>
<keyword evidence="3 8" id="KW-1133">Transmembrane helix</keyword>
<dbReference type="InterPro" id="IPR000276">
    <property type="entry name" value="GPCR_Rhodpsn"/>
</dbReference>
<evidence type="ECO:0000256" key="2">
    <source>
        <dbReference type="ARBA" id="ARBA00022692"/>
    </source>
</evidence>
<protein>
    <recommendedName>
        <fullName evidence="9">G-protein coupled receptors family 1 profile domain-containing protein</fullName>
    </recommendedName>
</protein>
<comment type="caution">
    <text evidence="10">The sequence shown here is derived from an EMBL/GenBank/DDBJ whole genome shotgun (WGS) entry which is preliminary data.</text>
</comment>
<dbReference type="GO" id="GO:0005886">
    <property type="term" value="C:plasma membrane"/>
    <property type="evidence" value="ECO:0007669"/>
    <property type="project" value="TreeGrafter"/>
</dbReference>
<dbReference type="InterPro" id="IPR017452">
    <property type="entry name" value="GPCR_Rhodpsn_7TM"/>
</dbReference>
<dbReference type="GO" id="GO:0004930">
    <property type="term" value="F:G protein-coupled receptor activity"/>
    <property type="evidence" value="ECO:0007669"/>
    <property type="project" value="UniProtKB-KW"/>
</dbReference>